<evidence type="ECO:0000313" key="5">
    <source>
        <dbReference type="EMBL" id="OEE76035.1"/>
    </source>
</evidence>
<dbReference type="Proteomes" id="UP000094165">
    <property type="component" value="Unassembled WGS sequence"/>
</dbReference>
<feature type="binding site" evidence="4">
    <location>
        <position position="134"/>
    </location>
    <ligand>
        <name>a divalent metal cation</name>
        <dbReference type="ChEBI" id="CHEBI:60240"/>
        <label>2</label>
    </ligand>
</feature>
<evidence type="ECO:0000256" key="2">
    <source>
        <dbReference type="ARBA" id="ARBA00022723"/>
    </source>
</evidence>
<accession>A0A1E5CYY5</accession>
<feature type="binding site" evidence="4">
    <location>
        <position position="13"/>
    </location>
    <ligand>
        <name>a divalent metal cation</name>
        <dbReference type="ChEBI" id="CHEBI:60240"/>
        <label>1</label>
    </ligand>
</feature>
<dbReference type="Pfam" id="PF01026">
    <property type="entry name" value="TatD_DNase"/>
    <property type="match status" value="1"/>
</dbReference>
<dbReference type="PIRSF" id="PIRSF005902">
    <property type="entry name" value="DNase_TatD"/>
    <property type="match status" value="1"/>
</dbReference>
<dbReference type="InterPro" id="IPR018228">
    <property type="entry name" value="DNase_TatD-rel_CS"/>
</dbReference>
<dbReference type="PROSITE" id="PS01091">
    <property type="entry name" value="TATD_3"/>
    <property type="match status" value="1"/>
</dbReference>
<keyword evidence="3" id="KW-0378">Hydrolase</keyword>
<dbReference type="EMBL" id="AJYW02000129">
    <property type="protein sequence ID" value="OEE76035.1"/>
    <property type="molecule type" value="Genomic_DNA"/>
</dbReference>
<dbReference type="GO" id="GO:0005829">
    <property type="term" value="C:cytosol"/>
    <property type="evidence" value="ECO:0007669"/>
    <property type="project" value="TreeGrafter"/>
</dbReference>
<feature type="binding site" evidence="4">
    <location>
        <position position="158"/>
    </location>
    <ligand>
        <name>a divalent metal cation</name>
        <dbReference type="ChEBI" id="CHEBI:60240"/>
        <label>2</label>
    </ligand>
</feature>
<evidence type="ECO:0000313" key="6">
    <source>
        <dbReference type="Proteomes" id="UP000094165"/>
    </source>
</evidence>
<reference evidence="5 6" key="1">
    <citation type="journal article" date="2012" name="Science">
        <title>Ecological populations of bacteria act as socially cohesive units of antibiotic production and resistance.</title>
        <authorList>
            <person name="Cordero O.X."/>
            <person name="Wildschutte H."/>
            <person name="Kirkup B."/>
            <person name="Proehl S."/>
            <person name="Ngo L."/>
            <person name="Hussain F."/>
            <person name="Le Roux F."/>
            <person name="Mincer T."/>
            <person name="Polz M.F."/>
        </authorList>
    </citation>
    <scope>NUCLEOTIDE SEQUENCE [LARGE SCALE GENOMIC DNA]</scope>
    <source>
        <strain evidence="5 6">FF-238</strain>
    </source>
</reference>
<organism evidence="5 6">
    <name type="scientific">Vibrio genomosp. F6 str. FF-238</name>
    <dbReference type="NCBI Taxonomy" id="1191298"/>
    <lineage>
        <taxon>Bacteria</taxon>
        <taxon>Pseudomonadati</taxon>
        <taxon>Pseudomonadota</taxon>
        <taxon>Gammaproteobacteria</taxon>
        <taxon>Vibrionales</taxon>
        <taxon>Vibrionaceae</taxon>
        <taxon>Vibrio</taxon>
    </lineage>
</organism>
<feature type="binding site" evidence="4">
    <location>
        <position position="208"/>
    </location>
    <ligand>
        <name>a divalent metal cation</name>
        <dbReference type="ChEBI" id="CHEBI:60240"/>
        <label>1</label>
    </ligand>
</feature>
<dbReference type="PANTHER" id="PTHR46124">
    <property type="entry name" value="D-AMINOACYL-TRNA DEACYLASE"/>
    <property type="match status" value="1"/>
</dbReference>
<dbReference type="SUPFAM" id="SSF51556">
    <property type="entry name" value="Metallo-dependent hydrolases"/>
    <property type="match status" value="1"/>
</dbReference>
<dbReference type="RefSeq" id="WP_017054086.1">
    <property type="nucleotide sequence ID" value="NZ_AJYW02000129.1"/>
</dbReference>
<dbReference type="FunFam" id="3.20.20.140:FF:000005">
    <property type="entry name" value="TatD family hydrolase"/>
    <property type="match status" value="1"/>
</dbReference>
<evidence type="ECO:0000256" key="1">
    <source>
        <dbReference type="ARBA" id="ARBA00009275"/>
    </source>
</evidence>
<gene>
    <name evidence="5" type="ORF">A130_16280</name>
</gene>
<dbReference type="InterPro" id="IPR032466">
    <property type="entry name" value="Metal_Hydrolase"/>
</dbReference>
<dbReference type="CDD" id="cd01310">
    <property type="entry name" value="TatD_DNAse"/>
    <property type="match status" value="1"/>
</dbReference>
<dbReference type="PANTHER" id="PTHR46124:SF3">
    <property type="entry name" value="HYDROLASE"/>
    <property type="match status" value="1"/>
</dbReference>
<dbReference type="InterPro" id="IPR001130">
    <property type="entry name" value="TatD-like"/>
</dbReference>
<keyword evidence="6" id="KW-1185">Reference proteome</keyword>
<feature type="binding site" evidence="4">
    <location>
        <position position="99"/>
    </location>
    <ligand>
        <name>a divalent metal cation</name>
        <dbReference type="ChEBI" id="CHEBI:60240"/>
        <label>1</label>
    </ligand>
</feature>
<feature type="binding site" evidence="4">
    <location>
        <position position="11"/>
    </location>
    <ligand>
        <name>a divalent metal cation</name>
        <dbReference type="ChEBI" id="CHEBI:60240"/>
        <label>1</label>
    </ligand>
</feature>
<comment type="caution">
    <text evidence="5">The sequence shown here is derived from an EMBL/GenBank/DDBJ whole genome shotgun (WGS) entry which is preliminary data.</text>
</comment>
<proteinExistence type="inferred from homology"/>
<protein>
    <submittedName>
        <fullName evidence="5">Deoxyribonuclease</fullName>
    </submittedName>
</protein>
<evidence type="ECO:0000256" key="4">
    <source>
        <dbReference type="PIRSR" id="PIRSR005902-1"/>
    </source>
</evidence>
<name>A0A1E5CYY5_9VIBR</name>
<dbReference type="AlphaFoldDB" id="A0A1E5CYY5"/>
<keyword evidence="2 4" id="KW-0479">Metal-binding</keyword>
<sequence length="261" mass="29757">MNDSIRLFDTHCHFDFEPFRQHFSDELEAAKNQGVEKILIPSIGMKNWAEIQRLSIQHDEISYALGFHPYFLNDYLIEDIDELERELQVSTTKCVAIGECGLDFAIDIDPQQQEAFFIRQIQLANLMKLPLILHCRKAHNRMIQLLKKHRPEKGGVLHGFSGSYQQAMNFVALGFYIGVGGVITYPRANKTRQAIACLPLTSLVLETDAPDMPINGCQGRANHPKNVINIFDELVLIRKETEQTVASQVWENSHSLFAMCE</sequence>
<evidence type="ECO:0000256" key="3">
    <source>
        <dbReference type="ARBA" id="ARBA00022801"/>
    </source>
</evidence>
<comment type="similarity">
    <text evidence="1">Belongs to the metallo-dependent hydrolases superfamily. TatD-type hydrolase family.</text>
</comment>
<dbReference type="Gene3D" id="3.20.20.140">
    <property type="entry name" value="Metal-dependent hydrolases"/>
    <property type="match status" value="1"/>
</dbReference>
<dbReference type="PROSITE" id="PS01137">
    <property type="entry name" value="TATD_1"/>
    <property type="match status" value="1"/>
</dbReference>
<dbReference type="GO" id="GO:0016788">
    <property type="term" value="F:hydrolase activity, acting on ester bonds"/>
    <property type="evidence" value="ECO:0007669"/>
    <property type="project" value="InterPro"/>
</dbReference>
<dbReference type="GO" id="GO:0046872">
    <property type="term" value="F:metal ion binding"/>
    <property type="evidence" value="ECO:0007669"/>
    <property type="project" value="UniProtKB-KW"/>
</dbReference>